<evidence type="ECO:0000256" key="5">
    <source>
        <dbReference type="ARBA" id="ARBA00022737"/>
    </source>
</evidence>
<feature type="transmembrane region" description="Helical" evidence="10">
    <location>
        <begin position="1066"/>
        <end position="1089"/>
    </location>
</feature>
<feature type="transmembrane region" description="Helical" evidence="10">
    <location>
        <begin position="28"/>
        <end position="49"/>
    </location>
</feature>
<evidence type="ECO:0000256" key="9">
    <source>
        <dbReference type="ARBA" id="ARBA00023136"/>
    </source>
</evidence>
<keyword evidence="4 10" id="KW-0812">Transmembrane</keyword>
<feature type="transmembrane region" description="Helical" evidence="10">
    <location>
        <begin position="994"/>
        <end position="1016"/>
    </location>
</feature>
<feature type="transmembrane region" description="Helical" evidence="10">
    <location>
        <begin position="416"/>
        <end position="438"/>
    </location>
</feature>
<evidence type="ECO:0000256" key="8">
    <source>
        <dbReference type="ARBA" id="ARBA00022989"/>
    </source>
</evidence>
<feature type="transmembrane region" description="Helical" evidence="10">
    <location>
        <begin position="266"/>
        <end position="291"/>
    </location>
</feature>
<dbReference type="GO" id="GO:0016020">
    <property type="term" value="C:membrane"/>
    <property type="evidence" value="ECO:0007669"/>
    <property type="project" value="UniProtKB-SubCell"/>
</dbReference>
<reference evidence="13" key="1">
    <citation type="submission" date="2015-05" db="EMBL/GenBank/DDBJ databases">
        <authorList>
            <person name="Fogelqvist Johan"/>
        </authorList>
    </citation>
    <scope>NUCLEOTIDE SEQUENCE [LARGE SCALE GENOMIC DNA]</scope>
</reference>
<evidence type="ECO:0000259" key="11">
    <source>
        <dbReference type="PROSITE" id="PS50893"/>
    </source>
</evidence>
<dbReference type="InterPro" id="IPR013525">
    <property type="entry name" value="ABC2_TM"/>
</dbReference>
<feature type="transmembrane region" description="Helical" evidence="10">
    <location>
        <begin position="1178"/>
        <end position="1202"/>
    </location>
</feature>
<feature type="transmembrane region" description="Helical" evidence="10">
    <location>
        <begin position="359"/>
        <end position="380"/>
    </location>
</feature>
<dbReference type="InterPro" id="IPR027417">
    <property type="entry name" value="P-loop_NTPase"/>
</dbReference>
<dbReference type="PROSITE" id="PS00211">
    <property type="entry name" value="ABC_TRANSPORTER_1"/>
    <property type="match status" value="2"/>
</dbReference>
<dbReference type="GO" id="GO:0005319">
    <property type="term" value="F:lipid transporter activity"/>
    <property type="evidence" value="ECO:0007669"/>
    <property type="project" value="TreeGrafter"/>
</dbReference>
<dbReference type="PANTHER" id="PTHR19229">
    <property type="entry name" value="ATP-BINDING CASSETTE TRANSPORTER SUBFAMILY A ABCA"/>
    <property type="match status" value="1"/>
</dbReference>
<dbReference type="Pfam" id="PF12698">
    <property type="entry name" value="ABC2_membrane_3"/>
    <property type="match status" value="2"/>
</dbReference>
<keyword evidence="5" id="KW-0677">Repeat</keyword>
<proteinExistence type="inferred from homology"/>
<dbReference type="PANTHER" id="PTHR19229:SF36">
    <property type="entry name" value="ATP-BINDING CASSETTE SUB-FAMILY A MEMBER 2"/>
    <property type="match status" value="1"/>
</dbReference>
<evidence type="ECO:0000313" key="12">
    <source>
        <dbReference type="EMBL" id="CRK35324.1"/>
    </source>
</evidence>
<feature type="domain" description="ABC transporter" evidence="11">
    <location>
        <begin position="460"/>
        <end position="695"/>
    </location>
</feature>
<dbReference type="SUPFAM" id="SSF52540">
    <property type="entry name" value="P-loop containing nucleoside triphosphate hydrolases"/>
    <property type="match status" value="2"/>
</dbReference>
<dbReference type="FunFam" id="3.40.50.300:FF:000335">
    <property type="entry name" value="ATP binding cassette subfamily A member 5"/>
    <property type="match status" value="1"/>
</dbReference>
<dbReference type="CDD" id="cd03263">
    <property type="entry name" value="ABC_subfamily_A"/>
    <property type="match status" value="2"/>
</dbReference>
<evidence type="ECO:0000256" key="10">
    <source>
        <dbReference type="SAM" id="Phobius"/>
    </source>
</evidence>
<dbReference type="GO" id="GO:0016887">
    <property type="term" value="F:ATP hydrolysis activity"/>
    <property type="evidence" value="ECO:0007669"/>
    <property type="project" value="InterPro"/>
</dbReference>
<feature type="transmembrane region" description="Helical" evidence="10">
    <location>
        <begin position="1143"/>
        <end position="1166"/>
    </location>
</feature>
<comment type="subcellular location">
    <subcellularLocation>
        <location evidence="1">Membrane</location>
        <topology evidence="1">Multi-pass membrane protein</topology>
    </subcellularLocation>
</comment>
<keyword evidence="8 10" id="KW-1133">Transmembrane helix</keyword>
<dbReference type="Gene3D" id="3.40.50.300">
    <property type="entry name" value="P-loop containing nucleotide triphosphate hydrolases"/>
    <property type="match status" value="2"/>
</dbReference>
<dbReference type="InterPro" id="IPR003439">
    <property type="entry name" value="ABC_transporter-like_ATP-bd"/>
</dbReference>
<accession>A0A0G4MMC1</accession>
<evidence type="ECO:0000256" key="6">
    <source>
        <dbReference type="ARBA" id="ARBA00022741"/>
    </source>
</evidence>
<evidence type="ECO:0000256" key="7">
    <source>
        <dbReference type="ARBA" id="ARBA00022840"/>
    </source>
</evidence>
<comment type="similarity">
    <text evidence="2">Belongs to the ABC transporter superfamily. ABCA family.</text>
</comment>
<evidence type="ECO:0000256" key="4">
    <source>
        <dbReference type="ARBA" id="ARBA00022692"/>
    </source>
</evidence>
<dbReference type="GO" id="GO:0005524">
    <property type="term" value="F:ATP binding"/>
    <property type="evidence" value="ECO:0007669"/>
    <property type="project" value="UniProtKB-KW"/>
</dbReference>
<feature type="domain" description="ABC transporter" evidence="11">
    <location>
        <begin position="1246"/>
        <end position="1471"/>
    </location>
</feature>
<protein>
    <recommendedName>
        <fullName evidence="11">ABC transporter domain-containing protein</fullName>
    </recommendedName>
</protein>
<evidence type="ECO:0000256" key="2">
    <source>
        <dbReference type="ARBA" id="ARBA00008869"/>
    </source>
</evidence>
<feature type="transmembrane region" description="Helical" evidence="10">
    <location>
        <begin position="811"/>
        <end position="832"/>
    </location>
</feature>
<dbReference type="GO" id="GO:0140359">
    <property type="term" value="F:ABC-type transporter activity"/>
    <property type="evidence" value="ECO:0007669"/>
    <property type="project" value="InterPro"/>
</dbReference>
<keyword evidence="3" id="KW-0813">Transport</keyword>
<keyword evidence="7" id="KW-0067">ATP-binding</keyword>
<keyword evidence="9 10" id="KW-0472">Membrane</keyword>
<dbReference type="InterPro" id="IPR003593">
    <property type="entry name" value="AAA+_ATPase"/>
</dbReference>
<dbReference type="SMART" id="SM00382">
    <property type="entry name" value="AAA"/>
    <property type="match status" value="2"/>
</dbReference>
<evidence type="ECO:0000256" key="3">
    <source>
        <dbReference type="ARBA" id="ARBA00022448"/>
    </source>
</evidence>
<organism evidence="12 13">
    <name type="scientific">Verticillium longisporum</name>
    <name type="common">Verticillium dahliae var. longisporum</name>
    <dbReference type="NCBI Taxonomy" id="100787"/>
    <lineage>
        <taxon>Eukaryota</taxon>
        <taxon>Fungi</taxon>
        <taxon>Dikarya</taxon>
        <taxon>Ascomycota</taxon>
        <taxon>Pezizomycotina</taxon>
        <taxon>Sordariomycetes</taxon>
        <taxon>Hypocreomycetidae</taxon>
        <taxon>Glomerellales</taxon>
        <taxon>Plectosphaerellaceae</taxon>
        <taxon>Verticillium</taxon>
    </lineage>
</organism>
<sequence length="1595" mass="174494">MSSGIRLWVRQTQALTNKIFLITLKRHLLSTLIRALVIPILVVSLTLGLQKSTSSGNRFGVGSPSPAVTLSDVIPNNAKLFFIQSADAGSDVSAAIKTITDSLTRKPIVQVLQSDDELEQKCPTDINGRTDCYAAVTFNDSPLSSNGANQWNYTLRVSSSKVPSGFNVFKSNKAAKNPYAPLQLAVDQAITNSTTVPDMFMYTRTTPDDDATQRRKDLISGMFSGLNVVCFISMLSLVYHMVGMIADERESGMAQLIDVMGGGAAAARVVSYLIAFNIIYLPSFIIMGGVFSSLLFPSSSAGIPILWQVLTGWALTSSCVFGATFTVRYSAICAVAAIVGMAVYAMSMDTLKYPIDSSTAIGLSIVFPSCSYIIVLNLMARFERIGRPIDIFASAPMNGIDMEVEMGIEMATIGTLLGYLVFTIVAFPLATILIERWAQGISNKGRKFSGGGQADNGTALQVKSLTKKYSPPLWKRICCCFCCGRNRPFVAVDNLDFTSQKQQVLCLLGINGSGKTTTMDLITGRQKPTSGVIDINAASSQIGFCPQRNIHWGELTVFEHAYIWNMIKGGSATTAELEQLVDSCDLSHKMNSQVATLSGGQKRKVQLACMLAGGSTICLMDEVTTGMDPVSRRAIWNIVLAERSRRSMILTTHFLDECEVLADQVVVISRGHLKCHGSPAELKNMHGGGYRVRVPQVNNVPQTSYPMAVYQGETIYTVPDSTSATRLLSSLEAAGLSDVLVTGPTIEEVFLRVANEPEALEKRGTGLSDLAPLTISGEATDGQLFSGTSTTFLQQLMALTIKRLTILRGNYWWYILALVIALPFSPTFTSMLKSTDMDYNTVPYELPCCSDFEPSFFDLPSAVTLSYYGNKKAGDVSMIIGPQSARDSVFRAVDKFPIGRTINTTDFDSKYIFQNDYDSFLKRVHDNASSILLGAIYMGDGSAKSTIAYNTELGYDSPVTMQSLWNQARSGVPIEIQLAFFTTSSPVDADAGQLPATLLALMHSVYPAFFALYPAFERIQKIRALQYSNNVRPRPLWVSYIMVDIVIVTIVAALGTLALAMDVKNWYHPAFIFPIMWLYGIASMLWCYIISLYTRSELAAFAFSVCIMVAAFVVTIVSFSLAIDNPSFDHPNLVIDAVSYSLGLLFPIMNLYRALVVGLNVWLVTCRDFKLIANPGSFNAYGGPLALLIVQVLYLFPLLLWLDGRNTFSMPWGKKKLVDSEESVSGAPQDIEMKSMRVASSEKNLLSVEHVSKSFKGKRAVDDVSLAMTEGSVIALLGPNGAGKTTLTNMMRGEMVPDSGRIFVQGLDVQQDTQAARRHIGVCPQFDALDKITARQQLEFYARIKGIKDMKRDVDFVMARVGLTPHASRLTHKLSGGNKRKLSLAIALLGNPEVLILDEPSSAMDAIAKREMWKMLSSITPGRSVLLTTHSMEEADELATRVAIMSKRVLAIGTSQELRQRYSNVYDVHLVLATAPGSTRSEMHSIESWVHQVFPEASFDAASLGGQVRFVMPVGAGPSPDGRSTVRRLMETLEEQKANLGLAHYTVGMGTLEMVFLNIMKDSGAAEEEEQDRPSPRRKGLRRLVPAFRSGRLSF</sequence>
<dbReference type="Pfam" id="PF00005">
    <property type="entry name" value="ABC_tran"/>
    <property type="match status" value="2"/>
</dbReference>
<dbReference type="PROSITE" id="PS50893">
    <property type="entry name" value="ABC_TRANSPORTER_2"/>
    <property type="match status" value="2"/>
</dbReference>
<dbReference type="InterPro" id="IPR026082">
    <property type="entry name" value="ABCA"/>
</dbReference>
<feature type="transmembrane region" description="Helical" evidence="10">
    <location>
        <begin position="223"/>
        <end position="246"/>
    </location>
</feature>
<name>A0A0G4MMC1_VERLO</name>
<feature type="transmembrane region" description="Helical" evidence="10">
    <location>
        <begin position="329"/>
        <end position="347"/>
    </location>
</feature>
<keyword evidence="6" id="KW-0547">Nucleotide-binding</keyword>
<feature type="transmembrane region" description="Helical" evidence="10">
    <location>
        <begin position="1101"/>
        <end position="1123"/>
    </location>
</feature>
<gene>
    <name evidence="12" type="ORF">BN1723_004105</name>
</gene>
<evidence type="ECO:0000256" key="1">
    <source>
        <dbReference type="ARBA" id="ARBA00004141"/>
    </source>
</evidence>
<dbReference type="EMBL" id="CVQI01027779">
    <property type="protein sequence ID" value="CRK35324.1"/>
    <property type="molecule type" value="Genomic_DNA"/>
</dbReference>
<dbReference type="InterPro" id="IPR017871">
    <property type="entry name" value="ABC_transporter-like_CS"/>
</dbReference>
<evidence type="ECO:0000313" key="13">
    <source>
        <dbReference type="Proteomes" id="UP000045706"/>
    </source>
</evidence>
<feature type="transmembrane region" description="Helical" evidence="10">
    <location>
        <begin position="1037"/>
        <end position="1060"/>
    </location>
</feature>
<dbReference type="Proteomes" id="UP000045706">
    <property type="component" value="Unassembled WGS sequence"/>
</dbReference>